<dbReference type="PROSITE" id="PS00674">
    <property type="entry name" value="AAA"/>
    <property type="match status" value="1"/>
</dbReference>
<name>A0A968GFQ0_9SPIO</name>
<evidence type="ECO:0000259" key="18">
    <source>
        <dbReference type="SMART" id="SM00382"/>
    </source>
</evidence>
<dbReference type="GO" id="GO:0004222">
    <property type="term" value="F:metalloendopeptidase activity"/>
    <property type="evidence" value="ECO:0007669"/>
    <property type="project" value="InterPro"/>
</dbReference>
<keyword evidence="12 15" id="KW-0482">Metalloprotease</keyword>
<dbReference type="GO" id="GO:0030163">
    <property type="term" value="P:protein catabolic process"/>
    <property type="evidence" value="ECO:0007669"/>
    <property type="project" value="UniProtKB-UniRule"/>
</dbReference>
<dbReference type="InterPro" id="IPR037219">
    <property type="entry name" value="Peptidase_M41-like"/>
</dbReference>
<dbReference type="FunFam" id="1.10.8.60:FF:000001">
    <property type="entry name" value="ATP-dependent zinc metalloprotease FtsH"/>
    <property type="match status" value="1"/>
</dbReference>
<dbReference type="InterPro" id="IPR041569">
    <property type="entry name" value="AAA_lid_3"/>
</dbReference>
<comment type="similarity">
    <text evidence="14 15">In the central section; belongs to the AAA ATPase family.</text>
</comment>
<dbReference type="GO" id="GO:0004176">
    <property type="term" value="F:ATP-dependent peptidase activity"/>
    <property type="evidence" value="ECO:0007669"/>
    <property type="project" value="InterPro"/>
</dbReference>
<organism evidence="19 20">
    <name type="scientific">Entomospira culicis</name>
    <dbReference type="NCBI Taxonomy" id="2719989"/>
    <lineage>
        <taxon>Bacteria</taxon>
        <taxon>Pseudomonadati</taxon>
        <taxon>Spirochaetota</taxon>
        <taxon>Spirochaetia</taxon>
        <taxon>Spirochaetales</taxon>
        <taxon>Spirochaetaceae</taxon>
        <taxon>Entomospira</taxon>
    </lineage>
</organism>
<dbReference type="EMBL" id="JAATLM010000001">
    <property type="protein sequence ID" value="NIZ69746.1"/>
    <property type="molecule type" value="Genomic_DNA"/>
</dbReference>
<evidence type="ECO:0000256" key="4">
    <source>
        <dbReference type="ARBA" id="ARBA00022670"/>
    </source>
</evidence>
<evidence type="ECO:0000256" key="6">
    <source>
        <dbReference type="ARBA" id="ARBA00022723"/>
    </source>
</evidence>
<comment type="subcellular location">
    <subcellularLocation>
        <location evidence="15">Cell membrane</location>
        <topology evidence="15">Multi-pass membrane protein</topology>
        <orientation evidence="15">Cytoplasmic side</orientation>
    </subcellularLocation>
    <subcellularLocation>
        <location evidence="1">Membrane</location>
    </subcellularLocation>
</comment>
<evidence type="ECO:0000256" key="13">
    <source>
        <dbReference type="ARBA" id="ARBA00023136"/>
    </source>
</evidence>
<dbReference type="GO" id="GO:0005886">
    <property type="term" value="C:plasma membrane"/>
    <property type="evidence" value="ECO:0007669"/>
    <property type="project" value="UniProtKB-SubCell"/>
</dbReference>
<dbReference type="SUPFAM" id="SSF140990">
    <property type="entry name" value="FtsH protease domain-like"/>
    <property type="match status" value="1"/>
</dbReference>
<feature type="binding site" evidence="15">
    <location>
        <position position="547"/>
    </location>
    <ligand>
        <name>Zn(2+)</name>
        <dbReference type="ChEBI" id="CHEBI:29105"/>
        <note>catalytic</note>
    </ligand>
</feature>
<proteinExistence type="inferred from homology"/>
<feature type="binding site" evidence="15">
    <location>
        <position position="471"/>
    </location>
    <ligand>
        <name>Zn(2+)</name>
        <dbReference type="ChEBI" id="CHEBI:29105"/>
        <note>catalytic</note>
    </ligand>
</feature>
<feature type="region of interest" description="Disordered" evidence="17">
    <location>
        <begin position="1"/>
        <end position="22"/>
    </location>
</feature>
<dbReference type="Gene3D" id="1.10.8.60">
    <property type="match status" value="1"/>
</dbReference>
<dbReference type="FunFam" id="3.40.50.300:FF:000001">
    <property type="entry name" value="ATP-dependent zinc metalloprotease FtsH"/>
    <property type="match status" value="1"/>
</dbReference>
<feature type="compositionally biased region" description="Basic and acidic residues" evidence="17">
    <location>
        <begin position="662"/>
        <end position="676"/>
    </location>
</feature>
<dbReference type="Pfam" id="PF01434">
    <property type="entry name" value="Peptidase_M41"/>
    <property type="match status" value="1"/>
</dbReference>
<sequence length="707" mass="78705">MADKNNNNRKPPRKDNRPNPIKPSSGKFNFGLLIIIVLALLLIANWFGSGMTQYQKISLSSFKEKITNQEIKGVQFKNGFIIGFTQTQKEMENQALDKHKIIRGMTTMRQLQDNKQEENPTYRAATLVLTGIQDPELLQLIQSNNLEVEVIPPSNNYFLNQILPFLILFGILILLSRSMFKRMGGGANALNFGQNKGRIVAEQDLKTTFADVAGCDEAKQELEEIVDFLKNPKRYTDIGGKIPKGALLVGPPGTGKTLLARAVAGEAKVTFFKMSGSDFVEMFVGVGAARVRDLFQQAREKAPCIIFIDEMDAIGKSRNNSITSNDEREQTLNQLLVEMDGFDATAGLIILAATNRPEILDPALLRPGRFDRQVTVDQPDRKGREQILKIHTKNIKMDDSVDLTKIAAGTPGFVGADLANIANEAALMAVRAGRTRVSHADFDEAIEKHALGIAKKSRSMLTHERENTAYHEMGHALMQVLSPTNSNLRKITIVPRGRALGVMWSSPQEGIYSHSTQEFIAKIDIALGGRAAEEIIFGHITTGASSDIKSATAIARSMIMDYGMSERFKNVSFGDTGYDKKYSESTQEYIDSEIARILKERYARVITTLTKYKDLLRDLALRILETENMSDDEFFAIFNQNPQAKAEREAMLQANPYLSSEKYQESVKKPENKAEEASQADMPNPEKARSNTENTTPEQGENHGEND</sequence>
<feature type="domain" description="AAA+ ATPase" evidence="18">
    <location>
        <begin position="242"/>
        <end position="380"/>
    </location>
</feature>
<dbReference type="PANTHER" id="PTHR23076:SF97">
    <property type="entry name" value="ATP-DEPENDENT ZINC METALLOPROTEASE YME1L1"/>
    <property type="match status" value="1"/>
</dbReference>
<dbReference type="NCBIfam" id="TIGR01241">
    <property type="entry name" value="FtsH_fam"/>
    <property type="match status" value="1"/>
</dbReference>
<evidence type="ECO:0000256" key="11">
    <source>
        <dbReference type="ARBA" id="ARBA00022989"/>
    </source>
</evidence>
<dbReference type="InterPro" id="IPR011546">
    <property type="entry name" value="Pept_M41_FtsH_extracell"/>
</dbReference>
<dbReference type="Pfam" id="PF00004">
    <property type="entry name" value="AAA"/>
    <property type="match status" value="1"/>
</dbReference>
<keyword evidence="5 15" id="KW-0812">Transmembrane</keyword>
<dbReference type="Gene3D" id="3.40.50.300">
    <property type="entry name" value="P-loop containing nucleotide triphosphate hydrolases"/>
    <property type="match status" value="1"/>
</dbReference>
<dbReference type="FunFam" id="1.20.58.760:FF:000001">
    <property type="entry name" value="ATP-dependent zinc metalloprotease FtsH"/>
    <property type="match status" value="1"/>
</dbReference>
<keyword evidence="4 15" id="KW-0645">Protease</keyword>
<evidence type="ECO:0000256" key="8">
    <source>
        <dbReference type="ARBA" id="ARBA00022801"/>
    </source>
</evidence>
<dbReference type="InterPro" id="IPR027417">
    <property type="entry name" value="P-loop_NTPase"/>
</dbReference>
<feature type="transmembrane region" description="Helical" evidence="15">
    <location>
        <begin position="157"/>
        <end position="175"/>
    </location>
</feature>
<evidence type="ECO:0000256" key="5">
    <source>
        <dbReference type="ARBA" id="ARBA00022692"/>
    </source>
</evidence>
<comment type="similarity">
    <text evidence="16">Belongs to the AAA ATPase family.</text>
</comment>
<comment type="function">
    <text evidence="15">Acts as a processive, ATP-dependent zinc metallopeptidase for both cytoplasmic and membrane proteins. Plays a role in the quality control of integral membrane proteins.</text>
</comment>
<evidence type="ECO:0000256" key="1">
    <source>
        <dbReference type="ARBA" id="ARBA00004370"/>
    </source>
</evidence>
<dbReference type="RefSeq" id="WP_167695827.1">
    <property type="nucleotide sequence ID" value="NZ_CP118181.1"/>
</dbReference>
<evidence type="ECO:0000256" key="2">
    <source>
        <dbReference type="ARBA" id="ARBA00010044"/>
    </source>
</evidence>
<evidence type="ECO:0000313" key="20">
    <source>
        <dbReference type="Proteomes" id="UP000778951"/>
    </source>
</evidence>
<dbReference type="GO" id="GO:0005524">
    <property type="term" value="F:ATP binding"/>
    <property type="evidence" value="ECO:0007669"/>
    <property type="project" value="UniProtKB-UniRule"/>
</dbReference>
<feature type="binding site" evidence="15">
    <location>
        <position position="475"/>
    </location>
    <ligand>
        <name>Zn(2+)</name>
        <dbReference type="ChEBI" id="CHEBI:29105"/>
        <note>catalytic</note>
    </ligand>
</feature>
<dbReference type="SMART" id="SM00382">
    <property type="entry name" value="AAA"/>
    <property type="match status" value="1"/>
</dbReference>
<dbReference type="Pfam" id="PF17862">
    <property type="entry name" value="AAA_lid_3"/>
    <property type="match status" value="1"/>
</dbReference>
<keyword evidence="10 15" id="KW-0067">ATP-binding</keyword>
<feature type="binding site" evidence="15">
    <location>
        <begin position="250"/>
        <end position="257"/>
    </location>
    <ligand>
        <name>ATP</name>
        <dbReference type="ChEBI" id="CHEBI:30616"/>
    </ligand>
</feature>
<evidence type="ECO:0000256" key="15">
    <source>
        <dbReference type="HAMAP-Rule" id="MF_01458"/>
    </source>
</evidence>
<comment type="caution">
    <text evidence="19">The sequence shown here is derived from an EMBL/GenBank/DDBJ whole genome shotgun (WGS) entry which is preliminary data.</text>
</comment>
<keyword evidence="8 15" id="KW-0378">Hydrolase</keyword>
<feature type="transmembrane region" description="Helical" evidence="15">
    <location>
        <begin position="28"/>
        <end position="48"/>
    </location>
</feature>
<dbReference type="InterPro" id="IPR003593">
    <property type="entry name" value="AAA+_ATPase"/>
</dbReference>
<dbReference type="InterPro" id="IPR003960">
    <property type="entry name" value="ATPase_AAA_CS"/>
</dbReference>
<dbReference type="PANTHER" id="PTHR23076">
    <property type="entry name" value="METALLOPROTEASE M41 FTSH"/>
    <property type="match status" value="1"/>
</dbReference>
<dbReference type="HAMAP" id="MF_01458">
    <property type="entry name" value="FtsH"/>
    <property type="match status" value="1"/>
</dbReference>
<dbReference type="InterPro" id="IPR000642">
    <property type="entry name" value="Peptidase_M41"/>
</dbReference>
<comment type="cofactor">
    <cofactor evidence="15">
        <name>Zn(2+)</name>
        <dbReference type="ChEBI" id="CHEBI:29105"/>
    </cofactor>
    <text evidence="15">Binds 1 zinc ion per subunit.</text>
</comment>
<dbReference type="InterPro" id="IPR003959">
    <property type="entry name" value="ATPase_AAA_core"/>
</dbReference>
<evidence type="ECO:0000256" key="3">
    <source>
        <dbReference type="ARBA" id="ARBA00022475"/>
    </source>
</evidence>
<dbReference type="EC" id="3.4.24.-" evidence="15"/>
<evidence type="ECO:0000256" key="16">
    <source>
        <dbReference type="RuleBase" id="RU003651"/>
    </source>
</evidence>
<dbReference type="CDD" id="cd19501">
    <property type="entry name" value="RecA-like_FtsH"/>
    <property type="match status" value="1"/>
</dbReference>
<dbReference type="GO" id="GO:0016887">
    <property type="term" value="F:ATP hydrolysis activity"/>
    <property type="evidence" value="ECO:0007669"/>
    <property type="project" value="UniProtKB-UniRule"/>
</dbReference>
<comment type="subunit">
    <text evidence="15">Homohexamer.</text>
</comment>
<accession>A0A968GFQ0</accession>
<dbReference type="GO" id="GO:0006508">
    <property type="term" value="P:proteolysis"/>
    <property type="evidence" value="ECO:0007669"/>
    <property type="project" value="UniProtKB-KW"/>
</dbReference>
<evidence type="ECO:0000256" key="9">
    <source>
        <dbReference type="ARBA" id="ARBA00022833"/>
    </source>
</evidence>
<dbReference type="Gene3D" id="1.20.58.760">
    <property type="entry name" value="Peptidase M41"/>
    <property type="match status" value="1"/>
</dbReference>
<keyword evidence="6 15" id="KW-0479">Metal-binding</keyword>
<keyword evidence="9 15" id="KW-0862">Zinc</keyword>
<evidence type="ECO:0000313" key="19">
    <source>
        <dbReference type="EMBL" id="NIZ69746.1"/>
    </source>
</evidence>
<keyword evidence="13 15" id="KW-0472">Membrane</keyword>
<dbReference type="InterPro" id="IPR005936">
    <property type="entry name" value="FtsH"/>
</dbReference>
<evidence type="ECO:0000256" key="14">
    <source>
        <dbReference type="ARBA" id="ARBA00061570"/>
    </source>
</evidence>
<dbReference type="SUPFAM" id="SSF52540">
    <property type="entry name" value="P-loop containing nucleoside triphosphate hydrolases"/>
    <property type="match status" value="1"/>
</dbReference>
<reference evidence="19" key="1">
    <citation type="submission" date="2020-03" db="EMBL/GenBank/DDBJ databases">
        <title>Spirochaetal bacteria isolated from arthropods constitute a novel genus Entomospira genus novum within the order Spirochaetales.</title>
        <authorList>
            <person name="Grana-Miraglia L."/>
            <person name="Sikutova S."/>
            <person name="Fingerle V."/>
            <person name="Sing A."/>
            <person name="Castillo-Ramirez S."/>
            <person name="Margos G."/>
            <person name="Rudolf I."/>
        </authorList>
    </citation>
    <scope>NUCLEOTIDE SEQUENCE</scope>
    <source>
        <strain evidence="19">BR149</strain>
    </source>
</reference>
<keyword evidence="7 15" id="KW-0547">Nucleotide-binding</keyword>
<evidence type="ECO:0000256" key="12">
    <source>
        <dbReference type="ARBA" id="ARBA00023049"/>
    </source>
</evidence>
<evidence type="ECO:0000256" key="10">
    <source>
        <dbReference type="ARBA" id="ARBA00022840"/>
    </source>
</evidence>
<evidence type="ECO:0000256" key="17">
    <source>
        <dbReference type="SAM" id="MobiDB-lite"/>
    </source>
</evidence>
<feature type="region of interest" description="Disordered" evidence="17">
    <location>
        <begin position="653"/>
        <end position="707"/>
    </location>
</feature>
<keyword evidence="3 15" id="KW-1003">Cell membrane</keyword>
<evidence type="ECO:0000256" key="7">
    <source>
        <dbReference type="ARBA" id="ARBA00022741"/>
    </source>
</evidence>
<protein>
    <recommendedName>
        <fullName evidence="15">ATP-dependent zinc metalloprotease FtsH</fullName>
        <ecNumber evidence="15">3.4.24.-</ecNumber>
    </recommendedName>
</protein>
<gene>
    <name evidence="19" type="primary">hflB</name>
    <name evidence="15" type="synonym">ftsH</name>
    <name evidence="19" type="ORF">HCT48_05915</name>
</gene>
<dbReference type="GO" id="GO:0008270">
    <property type="term" value="F:zinc ion binding"/>
    <property type="evidence" value="ECO:0007669"/>
    <property type="project" value="UniProtKB-UniRule"/>
</dbReference>
<feature type="active site" evidence="15">
    <location>
        <position position="472"/>
    </location>
</feature>
<dbReference type="Proteomes" id="UP000778951">
    <property type="component" value="Unassembled WGS sequence"/>
</dbReference>
<dbReference type="AlphaFoldDB" id="A0A968GFQ0"/>
<dbReference type="Pfam" id="PF06480">
    <property type="entry name" value="FtsH_ext"/>
    <property type="match status" value="1"/>
</dbReference>
<comment type="similarity">
    <text evidence="2 15">In the C-terminal section; belongs to the peptidase M41 family.</text>
</comment>
<keyword evidence="11 15" id="KW-1133">Transmembrane helix</keyword>
<keyword evidence="20" id="KW-1185">Reference proteome</keyword>